<dbReference type="CDD" id="cd03216">
    <property type="entry name" value="ABC_Carb_Monos_I"/>
    <property type="match status" value="1"/>
</dbReference>
<dbReference type="Pfam" id="PF00005">
    <property type="entry name" value="ABC_tran"/>
    <property type="match status" value="2"/>
</dbReference>
<dbReference type="Proteomes" id="UP000708298">
    <property type="component" value="Unassembled WGS sequence"/>
</dbReference>
<keyword evidence="4" id="KW-0677">Repeat</keyword>
<dbReference type="InterPro" id="IPR050107">
    <property type="entry name" value="ABC_carbohydrate_import_ATPase"/>
</dbReference>
<dbReference type="SMART" id="SM00382">
    <property type="entry name" value="AAA"/>
    <property type="match status" value="2"/>
</dbReference>
<dbReference type="InterPro" id="IPR027417">
    <property type="entry name" value="P-loop_NTPase"/>
</dbReference>
<evidence type="ECO:0000256" key="6">
    <source>
        <dbReference type="ARBA" id="ARBA00022840"/>
    </source>
</evidence>
<sequence length="504" mass="53940">MAEPALALRDLVKTFGATRALDGANLVVERGTVHGLIGQNGAGKSTIIKILGGLYKADGGTIAINGKPLAHVSPRAIEHLGVHIIHQEALLVPTFTVAEALFLGAEPGLGPLLSPRIMRKRAEEVIGRYFDVTLPRGALIGELSPAHRQIVQITRALLNRPSVLVFDEPTAALVRREANRLFGLIRRLRDEGTSIVYISHYLEEVQDLCDRVTILRNGRDVATVDPRDTPMPQIVSLMINRDIDDMFPKVPVPIGKPALTVQGLGRRGHFSDVDFTLHEGEILGLTGLVGSGAKDVLQAIFGLEPADQGSIITHGKQGAINSPASAIRRGLGLVPEDRRGQGIALDISVRENTTLASLGKLTRFGFISRRREGKAVAGLIARLGIKTPGPDARVRDLSGGNQQKVVLAKWLSADSDIYVLDEPTVAIDVAAKVEIYRLLGDLAQRGAAVLILSSDLLELQGICDRILVMYRGHVTHQLRPAETTPEAILAAATGAAAPAEKVAA</sequence>
<organism evidence="10 11">
    <name type="scientific">Acidisoma silvae</name>
    <dbReference type="NCBI Taxonomy" id="2802396"/>
    <lineage>
        <taxon>Bacteria</taxon>
        <taxon>Pseudomonadati</taxon>
        <taxon>Pseudomonadota</taxon>
        <taxon>Alphaproteobacteria</taxon>
        <taxon>Acetobacterales</taxon>
        <taxon>Acidocellaceae</taxon>
        <taxon>Acidisoma</taxon>
    </lineage>
</organism>
<keyword evidence="3" id="KW-0762">Sugar transport</keyword>
<keyword evidence="2" id="KW-1003">Cell membrane</keyword>
<keyword evidence="7" id="KW-1278">Translocase</keyword>
<dbReference type="AlphaFoldDB" id="A0A963YUK4"/>
<keyword evidence="6 10" id="KW-0067">ATP-binding</keyword>
<dbReference type="SUPFAM" id="SSF52540">
    <property type="entry name" value="P-loop containing nucleoside triphosphate hydrolases"/>
    <property type="match status" value="2"/>
</dbReference>
<evidence type="ECO:0000256" key="1">
    <source>
        <dbReference type="ARBA" id="ARBA00022448"/>
    </source>
</evidence>
<evidence type="ECO:0000259" key="9">
    <source>
        <dbReference type="PROSITE" id="PS50893"/>
    </source>
</evidence>
<dbReference type="EMBL" id="JAESVB010000009">
    <property type="protein sequence ID" value="MCB8877014.1"/>
    <property type="molecule type" value="Genomic_DNA"/>
</dbReference>
<keyword evidence="1" id="KW-0813">Transport</keyword>
<dbReference type="GO" id="GO:0005524">
    <property type="term" value="F:ATP binding"/>
    <property type="evidence" value="ECO:0007669"/>
    <property type="project" value="UniProtKB-KW"/>
</dbReference>
<dbReference type="InterPro" id="IPR003593">
    <property type="entry name" value="AAA+_ATPase"/>
</dbReference>
<evidence type="ECO:0000256" key="5">
    <source>
        <dbReference type="ARBA" id="ARBA00022741"/>
    </source>
</evidence>
<evidence type="ECO:0000256" key="8">
    <source>
        <dbReference type="ARBA" id="ARBA00023136"/>
    </source>
</evidence>
<dbReference type="Gene3D" id="3.40.50.300">
    <property type="entry name" value="P-loop containing nucleotide triphosphate hydrolases"/>
    <property type="match status" value="2"/>
</dbReference>
<evidence type="ECO:0000256" key="7">
    <source>
        <dbReference type="ARBA" id="ARBA00022967"/>
    </source>
</evidence>
<gene>
    <name evidence="10" type="ORF">ASILVAE211_17605</name>
</gene>
<evidence type="ECO:0000313" key="11">
    <source>
        <dbReference type="Proteomes" id="UP000708298"/>
    </source>
</evidence>
<evidence type="ECO:0000256" key="2">
    <source>
        <dbReference type="ARBA" id="ARBA00022475"/>
    </source>
</evidence>
<evidence type="ECO:0000256" key="4">
    <source>
        <dbReference type="ARBA" id="ARBA00022737"/>
    </source>
</evidence>
<dbReference type="PROSITE" id="PS00211">
    <property type="entry name" value="ABC_TRANSPORTER_1"/>
    <property type="match status" value="1"/>
</dbReference>
<dbReference type="InterPro" id="IPR017871">
    <property type="entry name" value="ABC_transporter-like_CS"/>
</dbReference>
<accession>A0A963YUK4</accession>
<feature type="domain" description="ABC transporter" evidence="9">
    <location>
        <begin position="254"/>
        <end position="496"/>
    </location>
</feature>
<feature type="domain" description="ABC transporter" evidence="9">
    <location>
        <begin position="6"/>
        <end position="242"/>
    </location>
</feature>
<proteinExistence type="predicted"/>
<comment type="caution">
    <text evidence="10">The sequence shown here is derived from an EMBL/GenBank/DDBJ whole genome shotgun (WGS) entry which is preliminary data.</text>
</comment>
<dbReference type="PROSITE" id="PS50893">
    <property type="entry name" value="ABC_TRANSPORTER_2"/>
    <property type="match status" value="2"/>
</dbReference>
<evidence type="ECO:0000313" key="10">
    <source>
        <dbReference type="EMBL" id="MCB8877014.1"/>
    </source>
</evidence>
<keyword evidence="5" id="KW-0547">Nucleotide-binding</keyword>
<dbReference type="CDD" id="cd03215">
    <property type="entry name" value="ABC_Carb_Monos_II"/>
    <property type="match status" value="1"/>
</dbReference>
<keyword evidence="11" id="KW-1185">Reference proteome</keyword>
<dbReference type="InterPro" id="IPR003439">
    <property type="entry name" value="ABC_transporter-like_ATP-bd"/>
</dbReference>
<keyword evidence="8" id="KW-0472">Membrane</keyword>
<protein>
    <submittedName>
        <fullName evidence="10">Sugar ABC transporter ATP-binding protein</fullName>
    </submittedName>
</protein>
<name>A0A963YUK4_9PROT</name>
<reference evidence="10" key="1">
    <citation type="journal article" date="2021" name="Microorganisms">
        <title>Acidisoma silvae sp. nov. and Acidisomacellulosilytica sp. nov., Two Acidophilic Bacteria Isolated from Decaying Wood, Hydrolyzing Cellulose and Producing Poly-3-hydroxybutyrate.</title>
        <authorList>
            <person name="Mieszkin S."/>
            <person name="Pouder E."/>
            <person name="Uroz S."/>
            <person name="Simon-Colin C."/>
            <person name="Alain K."/>
        </authorList>
    </citation>
    <scope>NUCLEOTIDE SEQUENCE</scope>
    <source>
        <strain evidence="10">HW T2.11</strain>
    </source>
</reference>
<evidence type="ECO:0000256" key="3">
    <source>
        <dbReference type="ARBA" id="ARBA00022597"/>
    </source>
</evidence>
<dbReference type="GO" id="GO:0016887">
    <property type="term" value="F:ATP hydrolysis activity"/>
    <property type="evidence" value="ECO:0007669"/>
    <property type="project" value="InterPro"/>
</dbReference>
<dbReference type="PANTHER" id="PTHR43790">
    <property type="entry name" value="CARBOHYDRATE TRANSPORT ATP-BINDING PROTEIN MG119-RELATED"/>
    <property type="match status" value="1"/>
</dbReference>
<dbReference type="PANTHER" id="PTHR43790:SF3">
    <property type="entry name" value="D-ALLOSE IMPORT ATP-BINDING PROTEIN ALSA-RELATED"/>
    <property type="match status" value="1"/>
</dbReference>
<reference evidence="10" key="2">
    <citation type="submission" date="2021-01" db="EMBL/GenBank/DDBJ databases">
        <authorList>
            <person name="Mieszkin S."/>
            <person name="Pouder E."/>
            <person name="Alain K."/>
        </authorList>
    </citation>
    <scope>NUCLEOTIDE SEQUENCE</scope>
    <source>
        <strain evidence="10">HW T2.11</strain>
    </source>
</reference>
<dbReference type="RefSeq" id="WP_227322670.1">
    <property type="nucleotide sequence ID" value="NZ_JAESVB010000009.1"/>
</dbReference>